<evidence type="ECO:0000256" key="2">
    <source>
        <dbReference type="ARBA" id="ARBA00003690"/>
    </source>
</evidence>
<evidence type="ECO:0000256" key="6">
    <source>
        <dbReference type="ARBA" id="ARBA00022617"/>
    </source>
</evidence>
<dbReference type="GeneID" id="126882331"/>
<evidence type="ECO:0000256" key="8">
    <source>
        <dbReference type="ARBA" id="ARBA00022824"/>
    </source>
</evidence>
<name>A0ABM5JYZ6_DIAVI</name>
<dbReference type="RefSeq" id="XP_050503163.1">
    <property type="nucleotide sequence ID" value="XM_050647206.1"/>
</dbReference>
<dbReference type="PANTHER" id="PTHR24291">
    <property type="entry name" value="CYTOCHROME P450 FAMILY 4"/>
    <property type="match status" value="1"/>
</dbReference>
<evidence type="ECO:0000256" key="3">
    <source>
        <dbReference type="ARBA" id="ARBA00004174"/>
    </source>
</evidence>
<comment type="cofactor">
    <cofactor evidence="1">
        <name>heme</name>
        <dbReference type="ChEBI" id="CHEBI:30413"/>
    </cofactor>
</comment>
<evidence type="ECO:0000256" key="10">
    <source>
        <dbReference type="ARBA" id="ARBA00023002"/>
    </source>
</evidence>
<dbReference type="CDD" id="cd20628">
    <property type="entry name" value="CYP4"/>
    <property type="match status" value="1"/>
</dbReference>
<dbReference type="InterPro" id="IPR001128">
    <property type="entry name" value="Cyt_P450"/>
</dbReference>
<evidence type="ECO:0000256" key="1">
    <source>
        <dbReference type="ARBA" id="ARBA00001971"/>
    </source>
</evidence>
<dbReference type="InterPro" id="IPR050196">
    <property type="entry name" value="Cytochrome_P450_Monoox"/>
</dbReference>
<dbReference type="Gene3D" id="1.10.630.10">
    <property type="entry name" value="Cytochrome P450"/>
    <property type="match status" value="1"/>
</dbReference>
<protein>
    <recommendedName>
        <fullName evidence="18">Cytochrome P450 4C1-like</fullName>
    </recommendedName>
</protein>
<keyword evidence="8" id="KW-0256">Endoplasmic reticulum</keyword>
<dbReference type="PRINTS" id="PR00463">
    <property type="entry name" value="EP450I"/>
</dbReference>
<sequence>MSDFNVCVKNITSDFPIILNATLKNVPKISTKLARKNSQNIVSRYLLILCGVIVLTWYLQILWRMRRLYYYYYKSPGPISLPFIGIGYKFLTRDLGVILQRIIDVQTIYPEVAAFWLGPKLYFLVTKPEYIEKVLMNQSALNKDHLYKYLSNVVGEGLLSGRAFVWKKHRRAIKPAFNQKILDAYQDVFWKKAEILADLFKKEVGNKNLELFQSLSCCTLDIICETALGINMNTQTTNEMEFGKALDKLMEITSIRTLNPLHQLEFTWKINPTSREFDKNMKIFDDFVSTVISNKLREYSNRSTRRNSCFEDAVAPVVKGEPGEAFAFLDLIMENTKFSEKELMDEIKTFLAAGTDTTASTLCFVFTILGMFQDVQQKVYEEFIEILGPDRRPFPDDLPKMKYTDRVIRETLRLFPVAPLILRSLNEDIDAGDVLFPKGSSAIMGIVFIHRNPTYWPDPLKFDPDRFLPENIEKRPLCAYIPFSHGPRNCIGGKYGMMNIKTILATVLRRYKVFSEYKSIEEIKITTNLVLRLKDGPKVWIEPR</sequence>
<evidence type="ECO:0000256" key="11">
    <source>
        <dbReference type="ARBA" id="ARBA00023004"/>
    </source>
</evidence>
<keyword evidence="10 14" id="KW-0560">Oxidoreductase</keyword>
<evidence type="ECO:0000256" key="4">
    <source>
        <dbReference type="ARBA" id="ARBA00004406"/>
    </source>
</evidence>
<evidence type="ECO:0000256" key="7">
    <source>
        <dbReference type="ARBA" id="ARBA00022723"/>
    </source>
</evidence>
<accession>A0ABM5JYZ6</accession>
<evidence type="ECO:0000256" key="14">
    <source>
        <dbReference type="RuleBase" id="RU000461"/>
    </source>
</evidence>
<feature type="transmembrane region" description="Helical" evidence="15">
    <location>
        <begin position="45"/>
        <end position="63"/>
    </location>
</feature>
<dbReference type="Proteomes" id="UP001652700">
    <property type="component" value="Unplaced"/>
</dbReference>
<dbReference type="PANTHER" id="PTHR24291:SF189">
    <property type="entry name" value="CYTOCHROME P450 4C3-RELATED"/>
    <property type="match status" value="1"/>
</dbReference>
<dbReference type="SUPFAM" id="SSF48264">
    <property type="entry name" value="Cytochrome P450"/>
    <property type="match status" value="1"/>
</dbReference>
<organism evidence="16 17">
    <name type="scientific">Diabrotica virgifera virgifera</name>
    <name type="common">western corn rootworm</name>
    <dbReference type="NCBI Taxonomy" id="50390"/>
    <lineage>
        <taxon>Eukaryota</taxon>
        <taxon>Metazoa</taxon>
        <taxon>Ecdysozoa</taxon>
        <taxon>Arthropoda</taxon>
        <taxon>Hexapoda</taxon>
        <taxon>Insecta</taxon>
        <taxon>Pterygota</taxon>
        <taxon>Neoptera</taxon>
        <taxon>Endopterygota</taxon>
        <taxon>Coleoptera</taxon>
        <taxon>Polyphaga</taxon>
        <taxon>Cucujiformia</taxon>
        <taxon>Chrysomeloidea</taxon>
        <taxon>Chrysomelidae</taxon>
        <taxon>Galerucinae</taxon>
        <taxon>Diabroticina</taxon>
        <taxon>Diabroticites</taxon>
        <taxon>Diabrotica</taxon>
    </lineage>
</organism>
<evidence type="ECO:0008006" key="18">
    <source>
        <dbReference type="Google" id="ProtNLM"/>
    </source>
</evidence>
<comment type="similarity">
    <text evidence="5 14">Belongs to the cytochrome P450 family.</text>
</comment>
<keyword evidence="15" id="KW-0812">Transmembrane</keyword>
<dbReference type="PROSITE" id="PS00086">
    <property type="entry name" value="CYTOCHROME_P450"/>
    <property type="match status" value="1"/>
</dbReference>
<comment type="subcellular location">
    <subcellularLocation>
        <location evidence="4">Endoplasmic reticulum membrane</location>
        <topology evidence="4">Peripheral membrane protein</topology>
    </subcellularLocation>
    <subcellularLocation>
        <location evidence="3">Microsome membrane</location>
        <topology evidence="3">Peripheral membrane protein</topology>
    </subcellularLocation>
</comment>
<keyword evidence="13 15" id="KW-0472">Membrane</keyword>
<evidence type="ECO:0000256" key="9">
    <source>
        <dbReference type="ARBA" id="ARBA00022848"/>
    </source>
</evidence>
<dbReference type="InterPro" id="IPR017972">
    <property type="entry name" value="Cyt_P450_CS"/>
</dbReference>
<keyword evidence="9" id="KW-0492">Microsome</keyword>
<evidence type="ECO:0000313" key="16">
    <source>
        <dbReference type="EnsemblMetazoa" id="XP_050503163.1"/>
    </source>
</evidence>
<keyword evidence="6 14" id="KW-0349">Heme</keyword>
<comment type="function">
    <text evidence="2">May be involved in the metabolism of insect hormones and in the breakdown of synthetic insecticides.</text>
</comment>
<dbReference type="Pfam" id="PF00067">
    <property type="entry name" value="p450"/>
    <property type="match status" value="1"/>
</dbReference>
<keyword evidence="11 14" id="KW-0408">Iron</keyword>
<proteinExistence type="inferred from homology"/>
<evidence type="ECO:0000256" key="13">
    <source>
        <dbReference type="ARBA" id="ARBA00023136"/>
    </source>
</evidence>
<evidence type="ECO:0000256" key="12">
    <source>
        <dbReference type="ARBA" id="ARBA00023033"/>
    </source>
</evidence>
<keyword evidence="12 14" id="KW-0503">Monooxygenase</keyword>
<evidence type="ECO:0000313" key="17">
    <source>
        <dbReference type="Proteomes" id="UP001652700"/>
    </source>
</evidence>
<evidence type="ECO:0000256" key="5">
    <source>
        <dbReference type="ARBA" id="ARBA00010617"/>
    </source>
</evidence>
<evidence type="ECO:0000256" key="15">
    <source>
        <dbReference type="SAM" id="Phobius"/>
    </source>
</evidence>
<keyword evidence="17" id="KW-1185">Reference proteome</keyword>
<reference evidence="16" key="1">
    <citation type="submission" date="2025-05" db="UniProtKB">
        <authorList>
            <consortium name="EnsemblMetazoa"/>
        </authorList>
    </citation>
    <scope>IDENTIFICATION</scope>
</reference>
<dbReference type="InterPro" id="IPR002401">
    <property type="entry name" value="Cyt_P450_E_grp-I"/>
</dbReference>
<dbReference type="EnsemblMetazoa" id="XM_050647206.1">
    <property type="protein sequence ID" value="XP_050503163.1"/>
    <property type="gene ID" value="LOC126882331"/>
</dbReference>
<keyword evidence="15" id="KW-1133">Transmembrane helix</keyword>
<dbReference type="PRINTS" id="PR00385">
    <property type="entry name" value="P450"/>
</dbReference>
<dbReference type="InterPro" id="IPR036396">
    <property type="entry name" value="Cyt_P450_sf"/>
</dbReference>
<keyword evidence="7 14" id="KW-0479">Metal-binding</keyword>